<proteinExistence type="predicted"/>
<name>A0ABS1LQI4_9MICO</name>
<dbReference type="Proteomes" id="UP000675409">
    <property type="component" value="Unassembled WGS sequence"/>
</dbReference>
<sequence length="1532" mass="167617">MIDQLDQLAAFARSAPDPESFRQHVRRPRATNEATRNRLSNLENLVGQAARQIPSLDDIQAGDLTWRWLSVLRVHVLHLEGTDTRDRTAAIATLRAVVEDGTLATADSIFSKILELTGAWAAQGGWVTAGMLRRELRAFPLKRSPSHTHAWRVLDRLAERLRGNVRPGLRAGSVSIELDRDEARSGLADAMRAEGDHRSGLVVTGEPDVGKSALALRVSGALRDEGASLMSMSLRDVPDAVGDFEARLGGASLANILASAEVRQLQLLLIDGTESVLEGKGPLLRELATAAFRAGRGVVAVTRADGAPRVREELMYAAEAAEQAGEPTEYVVPGLAANERQKLARAFPGLRRLASEPRAGWLLRRPGLVDALLRAGSSIDADAILCEADVFTAVWNGLIRRWEEQPSNRATPDEREQLAINVARRNLKLEAQTQPGRAAAELRSDGVLVAPENPALSTGDVFASDLFRDFALCRLFIHEEFRPLADAGAPRGTIRATRLACQAVLGDRNRMSAWADLISRFDQLGGTAGSRWVELPYEALLTLGDAEVAIGELWEALTADQGRGLGTLLRLAQLRYVEYDFGDPFALAPVLSVFYSGDQAASRRGVAVTYGPMKRIGNLVLAWLRGMARDNREPDVLRRSIRDHILDSEPSEYDAFAIEALATLGHDLDERAEQWLRRVAAERPDCLASAVESVAVAVSMSRTRPSLLLDLADAYYIERPDPDEDWNWGGFADYGDGIRDHRHDGGLAFGQPLTAWYYGPFYQLLREVPHETISLIDRMLDHAAQHRADRRARSGGGEDTARPPGIDIDLPDLGPRRFFGDDQMWGWYRGLGGGPYPCMSALLALERYLDFVHKEAGIETGVLVDLVLRACDSIAVAGLVVGFLTRRPDKAGEILDPFLAVPDVWSLEMGRIVGERANGQVRDASADTLTGSDRRRNSPQDIVAAMVLEAREDEVRRQALVQVGDQLVENARHGTDVDARSSEYVAMVEGWAAGFRIENYRGSSDEDGYVIAVERPTPVEEALASRTAEIQASRVLYQLQSRYASASGMPEEGPGASLREDIATARSTVSNGFPAGFFRPEDSIASVAAAALRAHALDQAEIDDADLRWAADTVLTAAERPRVDILSNHATIYPMGADRTAAAVVPLLLTEPFEALELDATRLNHCLGALGRSLFDEVRMAYARGCDALWQVPCNVDEQTGVCVRHEPAWQAALASLADCRRAPRNEESLHLEPNPLPPPYDQTLPAVRAADLLVNRLRMPILCAAAAGNTECIPSAAHELSPVLWDAYRRGVNRQGRGGGGYTEAMGHEAIARALIELTLAGDSGPLESHLRTFAGNPYALQPMLDGFARNFTYDERLRESLPQFWNLVLRTVLDAIDAGADLQGERGTWFDWAVAALLPTPTPRSSDPDIDGTLQRAEQTWMRPEALGDLADRWLALAAGEARAVDAVTRLARCAPLSWQATAGLDWIERTIDGKYEQVSNGFYYFWDWIRTLRGSGALTGAARDRFHRIVDGLASGGDREAVTVQRLDE</sequence>
<accession>A0ABS1LQI4</accession>
<dbReference type="InterPro" id="IPR027417">
    <property type="entry name" value="P-loop_NTPase"/>
</dbReference>
<comment type="caution">
    <text evidence="2">The sequence shown here is derived from an EMBL/GenBank/DDBJ whole genome shotgun (WGS) entry which is preliminary data.</text>
</comment>
<evidence type="ECO:0008006" key="4">
    <source>
        <dbReference type="Google" id="ProtNLM"/>
    </source>
</evidence>
<reference evidence="2 3" key="1">
    <citation type="journal article" date="2021" name="Arch. Microbiol.">
        <title>Myceligenerans indicum sp. nov., an actinobacterium isolated from mangrove sediment of Sundarbans, India.</title>
        <authorList>
            <person name="Asha K."/>
            <person name="Bhadury P."/>
        </authorList>
    </citation>
    <scope>NUCLEOTIDE SEQUENCE [LARGE SCALE GENOMIC DNA]</scope>
    <source>
        <strain evidence="2 3">I2</strain>
    </source>
</reference>
<dbReference type="SUPFAM" id="SSF52540">
    <property type="entry name" value="P-loop containing nucleoside triphosphate hydrolases"/>
    <property type="match status" value="1"/>
</dbReference>
<keyword evidence="3" id="KW-1185">Reference proteome</keyword>
<gene>
    <name evidence="2" type="ORF">HGK34_20155</name>
</gene>
<evidence type="ECO:0000313" key="2">
    <source>
        <dbReference type="EMBL" id="MBL0888562.1"/>
    </source>
</evidence>
<dbReference type="RefSeq" id="WP_201850808.1">
    <property type="nucleotide sequence ID" value="NZ_JABBYC010000063.1"/>
</dbReference>
<evidence type="ECO:0000256" key="1">
    <source>
        <dbReference type="SAM" id="MobiDB-lite"/>
    </source>
</evidence>
<evidence type="ECO:0000313" key="3">
    <source>
        <dbReference type="Proteomes" id="UP000675409"/>
    </source>
</evidence>
<organism evidence="2 3">
    <name type="scientific">Myceligenerans indicum</name>
    <dbReference type="NCBI Taxonomy" id="2593663"/>
    <lineage>
        <taxon>Bacteria</taxon>
        <taxon>Bacillati</taxon>
        <taxon>Actinomycetota</taxon>
        <taxon>Actinomycetes</taxon>
        <taxon>Micrococcales</taxon>
        <taxon>Promicromonosporaceae</taxon>
        <taxon>Myceligenerans</taxon>
    </lineage>
</organism>
<feature type="region of interest" description="Disordered" evidence="1">
    <location>
        <begin position="13"/>
        <end position="33"/>
    </location>
</feature>
<feature type="region of interest" description="Disordered" evidence="1">
    <location>
        <begin position="787"/>
        <end position="806"/>
    </location>
</feature>
<dbReference type="EMBL" id="JABBYC010000063">
    <property type="protein sequence ID" value="MBL0888562.1"/>
    <property type="molecule type" value="Genomic_DNA"/>
</dbReference>
<protein>
    <recommendedName>
        <fullName evidence="4">AAA+ ATPase domain-containing protein</fullName>
    </recommendedName>
</protein>